<name>A0A974SIE3_9HYPH</name>
<dbReference type="Proteomes" id="UP000596427">
    <property type="component" value="Chromosome"/>
</dbReference>
<reference evidence="1 2" key="1">
    <citation type="submission" date="2020-10" db="EMBL/GenBank/DDBJ databases">
        <title>Degradation of 1,4-Dioxane by Xanthobacter sp. YN2, via a Novel Group-2 Soluble Di-Iron Monooxygenase.</title>
        <authorList>
            <person name="Ma F."/>
            <person name="Wang Y."/>
            <person name="Yang J."/>
            <person name="Guo H."/>
            <person name="Su D."/>
            <person name="Yu L."/>
        </authorList>
    </citation>
    <scope>NUCLEOTIDE SEQUENCE [LARGE SCALE GENOMIC DNA]</scope>
    <source>
        <strain evidence="1 2">YN2</strain>
    </source>
</reference>
<accession>A0A974SIE3</accession>
<evidence type="ECO:0000313" key="1">
    <source>
        <dbReference type="EMBL" id="QRG06099.1"/>
    </source>
</evidence>
<dbReference type="RefSeq" id="WP_203192974.1">
    <property type="nucleotide sequence ID" value="NZ_CP063362.1"/>
</dbReference>
<gene>
    <name evidence="1" type="ORF">EZH22_24415</name>
</gene>
<proteinExistence type="predicted"/>
<dbReference type="KEGG" id="xdi:EZH22_24415"/>
<dbReference type="EMBL" id="CP063362">
    <property type="protein sequence ID" value="QRG06099.1"/>
    <property type="molecule type" value="Genomic_DNA"/>
</dbReference>
<organism evidence="1 2">
    <name type="scientific">Xanthobacter dioxanivorans</name>
    <dbReference type="NCBI Taxonomy" id="2528964"/>
    <lineage>
        <taxon>Bacteria</taxon>
        <taxon>Pseudomonadati</taxon>
        <taxon>Pseudomonadota</taxon>
        <taxon>Alphaproteobacteria</taxon>
        <taxon>Hyphomicrobiales</taxon>
        <taxon>Xanthobacteraceae</taxon>
        <taxon>Xanthobacter</taxon>
    </lineage>
</organism>
<protein>
    <submittedName>
        <fullName evidence="1">Uncharacterized protein</fullName>
    </submittedName>
</protein>
<sequence>MLRYAPACPEVLALSHLRDAGKTFCQRTKLWRMADAFTIPDTGEDILCAPQGSYILEIVAARLDGNKLEPVTASYLDAHQFGWRDDTESSGARWITQTEPDSVRVVPAQGGALKFDLVLAPSDDADQFPDFMVDQYAQAIANGAIGEILSTPSDFANPQLGGAFVQRFDADLDRLSVSARKGQQNAPLRTRASFF</sequence>
<dbReference type="AlphaFoldDB" id="A0A974SIE3"/>
<evidence type="ECO:0000313" key="2">
    <source>
        <dbReference type="Proteomes" id="UP000596427"/>
    </source>
</evidence>
<keyword evidence="2" id="KW-1185">Reference proteome</keyword>